<accession>A0A0L9U6N8</accession>
<organism evidence="1 2">
    <name type="scientific">Phaseolus angularis</name>
    <name type="common">Azuki bean</name>
    <name type="synonym">Vigna angularis</name>
    <dbReference type="NCBI Taxonomy" id="3914"/>
    <lineage>
        <taxon>Eukaryota</taxon>
        <taxon>Viridiplantae</taxon>
        <taxon>Streptophyta</taxon>
        <taxon>Embryophyta</taxon>
        <taxon>Tracheophyta</taxon>
        <taxon>Spermatophyta</taxon>
        <taxon>Magnoliopsida</taxon>
        <taxon>eudicotyledons</taxon>
        <taxon>Gunneridae</taxon>
        <taxon>Pentapetalae</taxon>
        <taxon>rosids</taxon>
        <taxon>fabids</taxon>
        <taxon>Fabales</taxon>
        <taxon>Fabaceae</taxon>
        <taxon>Papilionoideae</taxon>
        <taxon>50 kb inversion clade</taxon>
        <taxon>NPAAA clade</taxon>
        <taxon>indigoferoid/millettioid clade</taxon>
        <taxon>Phaseoleae</taxon>
        <taxon>Vigna</taxon>
    </lineage>
</organism>
<protein>
    <recommendedName>
        <fullName evidence="3">Bifunctional inhibitor/plant lipid transfer protein/seed storage helical domain-containing protein</fullName>
    </recommendedName>
</protein>
<dbReference type="Proteomes" id="UP000053144">
    <property type="component" value="Chromosome 3"/>
</dbReference>
<dbReference type="Gramene" id="KOM38099">
    <property type="protein sequence ID" value="KOM38099"/>
    <property type="gene ID" value="LR48_Vigan03g148100"/>
</dbReference>
<dbReference type="AlphaFoldDB" id="A0A0L9U6N8"/>
<proteinExistence type="predicted"/>
<gene>
    <name evidence="1" type="ORF">LR48_Vigan03g148100</name>
</gene>
<dbReference type="EMBL" id="CM003373">
    <property type="protein sequence ID" value="KOM38099.1"/>
    <property type="molecule type" value="Genomic_DNA"/>
</dbReference>
<name>A0A0L9U6N8_PHAAN</name>
<evidence type="ECO:0000313" key="1">
    <source>
        <dbReference type="EMBL" id="KOM38099.1"/>
    </source>
</evidence>
<dbReference type="STRING" id="3914.A0A0L9U6N8"/>
<reference evidence="2" key="1">
    <citation type="journal article" date="2015" name="Proc. Natl. Acad. Sci. U.S.A.">
        <title>Genome sequencing of adzuki bean (Vigna angularis) provides insight into high starch and low fat accumulation and domestication.</title>
        <authorList>
            <person name="Yang K."/>
            <person name="Tian Z."/>
            <person name="Chen C."/>
            <person name="Luo L."/>
            <person name="Zhao B."/>
            <person name="Wang Z."/>
            <person name="Yu L."/>
            <person name="Li Y."/>
            <person name="Sun Y."/>
            <person name="Li W."/>
            <person name="Chen Y."/>
            <person name="Li Y."/>
            <person name="Zhang Y."/>
            <person name="Ai D."/>
            <person name="Zhao J."/>
            <person name="Shang C."/>
            <person name="Ma Y."/>
            <person name="Wu B."/>
            <person name="Wang M."/>
            <person name="Gao L."/>
            <person name="Sun D."/>
            <person name="Zhang P."/>
            <person name="Guo F."/>
            <person name="Wang W."/>
            <person name="Li Y."/>
            <person name="Wang J."/>
            <person name="Varshney R.K."/>
            <person name="Wang J."/>
            <person name="Ling H.Q."/>
            <person name="Wan P."/>
        </authorList>
    </citation>
    <scope>NUCLEOTIDE SEQUENCE</scope>
    <source>
        <strain evidence="2">cv. Jingnong 6</strain>
    </source>
</reference>
<evidence type="ECO:0000313" key="2">
    <source>
        <dbReference type="Proteomes" id="UP000053144"/>
    </source>
</evidence>
<evidence type="ECO:0008006" key="3">
    <source>
        <dbReference type="Google" id="ProtNLM"/>
    </source>
</evidence>
<sequence>MGESQWSDLGDARGRVLTVVSLCDAQRVVFHGCGIVATEEMVTKMEDLGSSRLGFLKDYMTAHGGARGDRVDGQCEIENINGGCCEVCMPCWVCGAFLLSNTAKMAGVNPQIAVTIPKRCNLANRPVGYKCGPYTLP</sequence>